<feature type="transmembrane region" description="Helical" evidence="6">
    <location>
        <begin position="66"/>
        <end position="84"/>
    </location>
</feature>
<evidence type="ECO:0000256" key="1">
    <source>
        <dbReference type="ARBA" id="ARBA00004651"/>
    </source>
</evidence>
<dbReference type="STRING" id="91360.SAMN05660330_03026"/>
<feature type="transmembrane region" description="Helical" evidence="6">
    <location>
        <begin position="112"/>
        <end position="133"/>
    </location>
</feature>
<accession>A0A1H0TCI6</accession>
<feature type="transmembrane region" description="Helical" evidence="6">
    <location>
        <begin position="26"/>
        <end position="45"/>
    </location>
</feature>
<dbReference type="EMBL" id="FNJI01000023">
    <property type="protein sequence ID" value="SDP51719.1"/>
    <property type="molecule type" value="Genomic_DNA"/>
</dbReference>
<evidence type="ECO:0000256" key="6">
    <source>
        <dbReference type="SAM" id="Phobius"/>
    </source>
</evidence>
<evidence type="ECO:0000259" key="7">
    <source>
        <dbReference type="Pfam" id="PF03553"/>
    </source>
</evidence>
<evidence type="ECO:0000313" key="8">
    <source>
        <dbReference type="EMBL" id="SDP51719.1"/>
    </source>
</evidence>
<dbReference type="RefSeq" id="WP_092224314.1">
    <property type="nucleotide sequence ID" value="NZ_FNJI01000023.1"/>
</dbReference>
<dbReference type="OrthoDB" id="9762978at2"/>
<dbReference type="Pfam" id="PF03553">
    <property type="entry name" value="Na_H_antiporter"/>
    <property type="match status" value="1"/>
</dbReference>
<reference evidence="8 9" key="1">
    <citation type="submission" date="2016-10" db="EMBL/GenBank/DDBJ databases">
        <authorList>
            <person name="de Groot N.N."/>
        </authorList>
    </citation>
    <scope>NUCLEOTIDE SEQUENCE [LARGE SCALE GENOMIC DNA]</scope>
    <source>
        <strain evidence="8 9">DSM 12130</strain>
    </source>
</reference>
<organism evidence="8 9">
    <name type="scientific">Desulforhopalus singaporensis</name>
    <dbReference type="NCBI Taxonomy" id="91360"/>
    <lineage>
        <taxon>Bacteria</taxon>
        <taxon>Pseudomonadati</taxon>
        <taxon>Thermodesulfobacteriota</taxon>
        <taxon>Desulfobulbia</taxon>
        <taxon>Desulfobulbales</taxon>
        <taxon>Desulfocapsaceae</taxon>
        <taxon>Desulforhopalus</taxon>
    </lineage>
</organism>
<evidence type="ECO:0000313" key="9">
    <source>
        <dbReference type="Proteomes" id="UP000199073"/>
    </source>
</evidence>
<dbReference type="GO" id="GO:0005886">
    <property type="term" value="C:plasma membrane"/>
    <property type="evidence" value="ECO:0007669"/>
    <property type="project" value="UniProtKB-SubCell"/>
</dbReference>
<dbReference type="PANTHER" id="PTHR43478:SF1">
    <property type="entry name" value="NA+_H+ ANTIPORTER NHAC-LIKE C-TERMINAL DOMAIN-CONTAINING PROTEIN"/>
    <property type="match status" value="1"/>
</dbReference>
<protein>
    <submittedName>
        <fullName evidence="8">Na+/H+ antiporter NhaC</fullName>
    </submittedName>
</protein>
<evidence type="ECO:0000256" key="5">
    <source>
        <dbReference type="ARBA" id="ARBA00023136"/>
    </source>
</evidence>
<evidence type="ECO:0000256" key="3">
    <source>
        <dbReference type="ARBA" id="ARBA00022692"/>
    </source>
</evidence>
<feature type="transmembrane region" description="Helical" evidence="6">
    <location>
        <begin position="411"/>
        <end position="432"/>
    </location>
</feature>
<name>A0A1H0TCI6_9BACT</name>
<proteinExistence type="predicted"/>
<evidence type="ECO:0000256" key="2">
    <source>
        <dbReference type="ARBA" id="ARBA00022475"/>
    </source>
</evidence>
<keyword evidence="3 6" id="KW-0812">Transmembrane</keyword>
<dbReference type="Proteomes" id="UP000199073">
    <property type="component" value="Unassembled WGS sequence"/>
</dbReference>
<feature type="transmembrane region" description="Helical" evidence="6">
    <location>
        <begin position="299"/>
        <end position="320"/>
    </location>
</feature>
<dbReference type="AlphaFoldDB" id="A0A1H0TCI6"/>
<feature type="transmembrane region" description="Helical" evidence="6">
    <location>
        <begin position="154"/>
        <end position="176"/>
    </location>
</feature>
<comment type="subcellular location">
    <subcellularLocation>
        <location evidence="1">Cell membrane</location>
        <topology evidence="1">Multi-pass membrane protein</topology>
    </subcellularLocation>
</comment>
<keyword evidence="4 6" id="KW-1133">Transmembrane helix</keyword>
<feature type="transmembrane region" description="Helical" evidence="6">
    <location>
        <begin position="378"/>
        <end position="404"/>
    </location>
</feature>
<feature type="transmembrane region" description="Helical" evidence="6">
    <location>
        <begin position="259"/>
        <end position="279"/>
    </location>
</feature>
<feature type="transmembrane region" description="Helical" evidence="6">
    <location>
        <begin position="196"/>
        <end position="214"/>
    </location>
</feature>
<keyword evidence="9" id="KW-1185">Reference proteome</keyword>
<feature type="transmembrane region" description="Helical" evidence="6">
    <location>
        <begin position="489"/>
        <end position="507"/>
    </location>
</feature>
<evidence type="ECO:0000256" key="4">
    <source>
        <dbReference type="ARBA" id="ARBA00022989"/>
    </source>
</evidence>
<gene>
    <name evidence="8" type="ORF">SAMN05660330_03026</name>
</gene>
<dbReference type="InterPro" id="IPR018461">
    <property type="entry name" value="Na/H_Antiport_NhaC-like_C"/>
</dbReference>
<sequence length="530" mass="56638">MEQTFGWLAILPPLIAIILAIATKEVLLSLLVGVFSGALVLSGYNPIDALMKTIEIIATKLGDAEWNIRVIVVVVLLGGLVGLLNKSGGSRAFAEWVASKISSRKGAQGATWIMGILVFFDDYFNSLTIGSVMRPVTDRFRISREKLAYILDSTAAPVCILAPISSWVAYVVSLIAGAYEAAGVEEPAFGVFLSTIPYNFYAWTAILMVGIIIFTKTEFGPMARAEKRTLTTGRTYDDSSSGTSDDDFKDMVISKHGKVYDLILPIITLFGATIFFMLQTGGYFNEGVTLSQAFNETDAASSLIYGTFLGILVAIVTYRLHNSVTITDSMEALVVGMKSMFFACCLLTMAWTIGGICEELKTGDFLATLLADSLPGEVIPLLIFGLACFTAFSTGASWGTFAIIIPITVPLALATGAHLPACIAAVLGGGVFGDHCSPLADTTILSSTGAACNHLDHVKTQLPYAVTVAASASIGFLLAGILHSFVIPFITTMVLFFGSLVILHKIWGGETEDVARTEENMQPLMEAVQE</sequence>
<keyword evidence="5 6" id="KW-0472">Membrane</keyword>
<dbReference type="PANTHER" id="PTHR43478">
    <property type="entry name" value="NA+/H+ ANTIPORTER-RELATED"/>
    <property type="match status" value="1"/>
</dbReference>
<feature type="transmembrane region" description="Helical" evidence="6">
    <location>
        <begin position="332"/>
        <end position="353"/>
    </location>
</feature>
<feature type="domain" description="Na+/H+ antiporter NhaC-like C-terminal" evidence="7">
    <location>
        <begin position="158"/>
        <end position="481"/>
    </location>
</feature>
<keyword evidence="2" id="KW-1003">Cell membrane</keyword>